<dbReference type="PANTHER" id="PTHR14110:SF6">
    <property type="entry name" value="OS04G0405100 PROTEIN"/>
    <property type="match status" value="1"/>
</dbReference>
<organism evidence="6 7">
    <name type="scientific">Tagetes erecta</name>
    <name type="common">African marigold</name>
    <dbReference type="NCBI Taxonomy" id="13708"/>
    <lineage>
        <taxon>Eukaryota</taxon>
        <taxon>Viridiplantae</taxon>
        <taxon>Streptophyta</taxon>
        <taxon>Embryophyta</taxon>
        <taxon>Tracheophyta</taxon>
        <taxon>Spermatophyta</taxon>
        <taxon>Magnoliopsida</taxon>
        <taxon>eudicotyledons</taxon>
        <taxon>Gunneridae</taxon>
        <taxon>Pentapetalae</taxon>
        <taxon>asterids</taxon>
        <taxon>campanulids</taxon>
        <taxon>Asterales</taxon>
        <taxon>Asteraceae</taxon>
        <taxon>Asteroideae</taxon>
        <taxon>Heliantheae alliance</taxon>
        <taxon>Tageteae</taxon>
        <taxon>Tagetes</taxon>
    </lineage>
</organism>
<dbReference type="GO" id="GO:0042721">
    <property type="term" value="C:TIM22 mitochondrial import inner membrane insertion complex"/>
    <property type="evidence" value="ECO:0007669"/>
    <property type="project" value="InterPro"/>
</dbReference>
<evidence type="ECO:0000313" key="6">
    <source>
        <dbReference type="EMBL" id="KAK1428643.1"/>
    </source>
</evidence>
<dbReference type="GO" id="GO:0009706">
    <property type="term" value="C:chloroplast inner membrane"/>
    <property type="evidence" value="ECO:0007669"/>
    <property type="project" value="TreeGrafter"/>
</dbReference>
<evidence type="ECO:0000256" key="3">
    <source>
        <dbReference type="ARBA" id="ARBA00022989"/>
    </source>
</evidence>
<name>A0AAD8P0C5_TARER</name>
<evidence type="ECO:0000256" key="1">
    <source>
        <dbReference type="ARBA" id="ARBA00004141"/>
    </source>
</evidence>
<keyword evidence="7" id="KW-1185">Reference proteome</keyword>
<evidence type="ECO:0000256" key="5">
    <source>
        <dbReference type="SAM" id="Phobius"/>
    </source>
</evidence>
<gene>
    <name evidence="6" type="ORF">QVD17_17482</name>
</gene>
<dbReference type="PANTHER" id="PTHR14110">
    <property type="entry name" value="MITOCHONDRIAL IMPORT INNER MEMBRANE TRANSLOCASE SUBUNIT TIM22"/>
    <property type="match status" value="1"/>
</dbReference>
<reference evidence="6" key="1">
    <citation type="journal article" date="2023" name="bioRxiv">
        <title>Improved chromosome-level genome assembly for marigold (Tagetes erecta).</title>
        <authorList>
            <person name="Jiang F."/>
            <person name="Yuan L."/>
            <person name="Wang S."/>
            <person name="Wang H."/>
            <person name="Xu D."/>
            <person name="Wang A."/>
            <person name="Fan W."/>
        </authorList>
    </citation>
    <scope>NUCLEOTIDE SEQUENCE</scope>
    <source>
        <strain evidence="6">WSJ</strain>
        <tissue evidence="6">Leaf</tissue>
    </source>
</reference>
<dbReference type="GO" id="GO:0045036">
    <property type="term" value="P:protein targeting to chloroplast"/>
    <property type="evidence" value="ECO:0007669"/>
    <property type="project" value="TreeGrafter"/>
</dbReference>
<accession>A0AAD8P0C5</accession>
<dbReference type="Proteomes" id="UP001229421">
    <property type="component" value="Unassembled WGS sequence"/>
</dbReference>
<evidence type="ECO:0000313" key="7">
    <source>
        <dbReference type="Proteomes" id="UP001229421"/>
    </source>
</evidence>
<comment type="caution">
    <text evidence="6">The sequence shown here is derived from an EMBL/GenBank/DDBJ whole genome shotgun (WGS) entry which is preliminary data.</text>
</comment>
<keyword evidence="4 5" id="KW-0472">Membrane</keyword>
<evidence type="ECO:0000256" key="4">
    <source>
        <dbReference type="ARBA" id="ARBA00023136"/>
    </source>
</evidence>
<dbReference type="AlphaFoldDB" id="A0AAD8P0C5"/>
<keyword evidence="2 5" id="KW-0812">Transmembrane</keyword>
<protein>
    <submittedName>
        <fullName evidence="6">Uncharacterized protein</fullName>
    </submittedName>
</protein>
<comment type="subcellular location">
    <subcellularLocation>
        <location evidence="1">Membrane</location>
        <topology evidence="1">Multi-pass membrane protein</topology>
    </subcellularLocation>
</comment>
<dbReference type="GO" id="GO:0045039">
    <property type="term" value="P:protein insertion into mitochondrial inner membrane"/>
    <property type="evidence" value="ECO:0007669"/>
    <property type="project" value="InterPro"/>
</dbReference>
<feature type="transmembrane region" description="Helical" evidence="5">
    <location>
        <begin position="142"/>
        <end position="165"/>
    </location>
</feature>
<dbReference type="EMBL" id="JAUHHV010000004">
    <property type="protein sequence ID" value="KAK1428643.1"/>
    <property type="molecule type" value="Genomic_DNA"/>
</dbReference>
<evidence type="ECO:0000256" key="2">
    <source>
        <dbReference type="ARBA" id="ARBA00022692"/>
    </source>
</evidence>
<dbReference type="InterPro" id="IPR039175">
    <property type="entry name" value="TIM22"/>
</dbReference>
<proteinExistence type="predicted"/>
<keyword evidence="3 5" id="KW-1133">Transmembrane helix</keyword>
<sequence>MDNKLKKCSLAFTEHQIAGFMSNYKNLETNVTNLFAKPPLAVEATIIAINNGVEGALFRLLLSKIGCKLCSVLQLTPALKLNVTPRSQIITARNFGVLAGVEAGISHVMKKLQGKEDLQTRLVVGFGAGLAYSVARRDPPELLVVTGVICALFEAGLFKVIIVFLPSGYVDDMLYLGKGEVQILAPTDMKEVKKEGGDVVFSHV</sequence>
<dbReference type="GO" id="GO:0008320">
    <property type="term" value="F:protein transmembrane transporter activity"/>
    <property type="evidence" value="ECO:0007669"/>
    <property type="project" value="TreeGrafter"/>
</dbReference>